<gene>
    <name evidence="2" type="ORF">ACERZ8_08650</name>
</gene>
<organism evidence="2 3">
    <name type="scientific">Tateyamaria armeniaca</name>
    <dbReference type="NCBI Taxonomy" id="2518930"/>
    <lineage>
        <taxon>Bacteria</taxon>
        <taxon>Pseudomonadati</taxon>
        <taxon>Pseudomonadota</taxon>
        <taxon>Alphaproteobacteria</taxon>
        <taxon>Rhodobacterales</taxon>
        <taxon>Roseobacteraceae</taxon>
        <taxon>Tateyamaria</taxon>
    </lineage>
</organism>
<evidence type="ECO:0000259" key="1">
    <source>
        <dbReference type="PROSITE" id="PS51502"/>
    </source>
</evidence>
<dbReference type="InterPro" id="IPR011008">
    <property type="entry name" value="Dimeric_a/b-barrel"/>
</dbReference>
<reference evidence="2 3" key="1">
    <citation type="submission" date="2024-08" db="EMBL/GenBank/DDBJ databases">
        <title>Tateyamaria sp. nov., isolated from marine algae.</title>
        <authorList>
            <person name="Choi B.J."/>
            <person name="Kim J.M."/>
            <person name="Lee J.K."/>
            <person name="Choi D.G."/>
            <person name="Bayburt H."/>
            <person name="Baek J.H."/>
            <person name="Han D.M."/>
            <person name="Jeon C.O."/>
        </authorList>
    </citation>
    <scope>NUCLEOTIDE SEQUENCE [LARGE SCALE GENOMIC DNA]</scope>
    <source>
        <strain evidence="2 3">KMU-156</strain>
    </source>
</reference>
<comment type="caution">
    <text evidence="2">The sequence shown here is derived from an EMBL/GenBank/DDBJ whole genome shotgun (WGS) entry which is preliminary data.</text>
</comment>
<evidence type="ECO:0000313" key="3">
    <source>
        <dbReference type="Proteomes" id="UP001627408"/>
    </source>
</evidence>
<dbReference type="EMBL" id="JBHDIY010000002">
    <property type="protein sequence ID" value="MFL4469927.1"/>
    <property type="molecule type" value="Genomic_DNA"/>
</dbReference>
<evidence type="ECO:0000313" key="2">
    <source>
        <dbReference type="EMBL" id="MFL4469927.1"/>
    </source>
</evidence>
<name>A0ABW8USM5_9RHOB</name>
<proteinExistence type="predicted"/>
<dbReference type="Gene3D" id="3.30.70.100">
    <property type="match status" value="1"/>
</dbReference>
<keyword evidence="3" id="KW-1185">Reference proteome</keyword>
<protein>
    <submittedName>
        <fullName evidence="2">Dabb family protein</fullName>
    </submittedName>
</protein>
<accession>A0ABW8USM5</accession>
<dbReference type="Proteomes" id="UP001627408">
    <property type="component" value="Unassembled WGS sequence"/>
</dbReference>
<dbReference type="InterPro" id="IPR013097">
    <property type="entry name" value="Dabb"/>
</dbReference>
<sequence>MIRHCVMLRLARKADRTKLDRVMLALGKLVDRLDGCSNFCAGPNRDFEDKSPDIAYGFTLDAHDAKALAAYAVHPEHQALGAKLVDLCEGGSAGIIVYDIEVGP</sequence>
<dbReference type="RefSeq" id="WP_407591820.1">
    <property type="nucleotide sequence ID" value="NZ_JBHDIY010000002.1"/>
</dbReference>
<dbReference type="SMART" id="SM00886">
    <property type="entry name" value="Dabb"/>
    <property type="match status" value="1"/>
</dbReference>
<feature type="domain" description="Stress-response A/B barrel" evidence="1">
    <location>
        <begin position="2"/>
        <end position="100"/>
    </location>
</feature>
<dbReference type="SUPFAM" id="SSF54909">
    <property type="entry name" value="Dimeric alpha+beta barrel"/>
    <property type="match status" value="1"/>
</dbReference>
<dbReference type="Pfam" id="PF07876">
    <property type="entry name" value="Dabb"/>
    <property type="match status" value="1"/>
</dbReference>
<dbReference type="PROSITE" id="PS51502">
    <property type="entry name" value="S_R_A_B_BARREL"/>
    <property type="match status" value="1"/>
</dbReference>